<evidence type="ECO:0000313" key="2">
    <source>
        <dbReference type="Proteomes" id="UP000249165"/>
    </source>
</evidence>
<reference evidence="1 2" key="1">
    <citation type="submission" date="2018-06" db="EMBL/GenBank/DDBJ databases">
        <title>Genomic Encyclopedia of Archaeal and Bacterial Type Strains, Phase II (KMG-II): from individual species to whole genera.</title>
        <authorList>
            <person name="Goeker M."/>
        </authorList>
    </citation>
    <scope>NUCLEOTIDE SEQUENCE [LARGE SCALE GENOMIC DNA]</scope>
    <source>
        <strain evidence="1 2">DSM 22011</strain>
    </source>
</reference>
<keyword evidence="2" id="KW-1185">Reference proteome</keyword>
<dbReference type="Proteomes" id="UP000249165">
    <property type="component" value="Unassembled WGS sequence"/>
</dbReference>
<evidence type="ECO:0000313" key="1">
    <source>
        <dbReference type="EMBL" id="RAK12394.1"/>
    </source>
</evidence>
<name>A0A327XUJ9_9RHOB</name>
<sequence>MGCMTKPSPARYRTTNWPSYNAALRQRGSLLIHCPAAHARMCKRVAGQGDDLACAA</sequence>
<protein>
    <submittedName>
        <fullName evidence="1">Uncharacterized protein</fullName>
    </submittedName>
</protein>
<comment type="caution">
    <text evidence="1">The sequence shown here is derived from an EMBL/GenBank/DDBJ whole genome shotgun (WGS) entry which is preliminary data.</text>
</comment>
<proteinExistence type="predicted"/>
<gene>
    <name evidence="1" type="ORF">ATI53_10421</name>
</gene>
<organism evidence="1 2">
    <name type="scientific">Salipiger aestuarii</name>
    <dbReference type="NCBI Taxonomy" id="568098"/>
    <lineage>
        <taxon>Bacteria</taxon>
        <taxon>Pseudomonadati</taxon>
        <taxon>Pseudomonadota</taxon>
        <taxon>Alphaproteobacteria</taxon>
        <taxon>Rhodobacterales</taxon>
        <taxon>Roseobacteraceae</taxon>
        <taxon>Salipiger</taxon>
    </lineage>
</organism>
<dbReference type="AlphaFoldDB" id="A0A327XUJ9"/>
<dbReference type="EMBL" id="QLMG01000042">
    <property type="protein sequence ID" value="RAK12394.1"/>
    <property type="molecule type" value="Genomic_DNA"/>
</dbReference>
<accession>A0A327XUJ9</accession>